<proteinExistence type="predicted"/>
<dbReference type="Proteomes" id="UP001066276">
    <property type="component" value="Chromosome 3_2"/>
</dbReference>
<evidence type="ECO:0000313" key="1">
    <source>
        <dbReference type="EMBL" id="KAJ1182507.1"/>
    </source>
</evidence>
<keyword evidence="2" id="KW-1185">Reference proteome</keyword>
<comment type="caution">
    <text evidence="1">The sequence shown here is derived from an EMBL/GenBank/DDBJ whole genome shotgun (WGS) entry which is preliminary data.</text>
</comment>
<name>A0AAV7U4G2_PLEWA</name>
<gene>
    <name evidence="1" type="ORF">NDU88_007695</name>
</gene>
<accession>A0AAV7U4G2</accession>
<reference evidence="1" key="1">
    <citation type="journal article" date="2022" name="bioRxiv">
        <title>Sequencing and chromosome-scale assembly of the giantPleurodeles waltlgenome.</title>
        <authorList>
            <person name="Brown T."/>
            <person name="Elewa A."/>
            <person name="Iarovenko S."/>
            <person name="Subramanian E."/>
            <person name="Araus A.J."/>
            <person name="Petzold A."/>
            <person name="Susuki M."/>
            <person name="Suzuki K.-i.T."/>
            <person name="Hayashi T."/>
            <person name="Toyoda A."/>
            <person name="Oliveira C."/>
            <person name="Osipova E."/>
            <person name="Leigh N.D."/>
            <person name="Simon A."/>
            <person name="Yun M.H."/>
        </authorList>
    </citation>
    <scope>NUCLEOTIDE SEQUENCE</scope>
    <source>
        <strain evidence="1">20211129_DDA</strain>
        <tissue evidence="1">Liver</tissue>
    </source>
</reference>
<evidence type="ECO:0000313" key="2">
    <source>
        <dbReference type="Proteomes" id="UP001066276"/>
    </source>
</evidence>
<sequence length="175" mass="19026">MAEWMPFEEEEYGQGYEEALGPQLGDDLSEVINALVQQSLNRALAVTVPQKINQAVMAALKPRTQQFECFVKKQGLVPLPEDKLMDDCPSVSNKPKIQAPSWPHDRAMSALTQSSSSDHVYCYLPSTSKEFSLEAELSSVSDSATSDSSHCSGSMRKCILGQRIGPGASCGILLT</sequence>
<dbReference type="AlphaFoldDB" id="A0AAV7U4G2"/>
<protein>
    <submittedName>
        <fullName evidence="1">Uncharacterized protein</fullName>
    </submittedName>
</protein>
<dbReference type="EMBL" id="JANPWB010000006">
    <property type="protein sequence ID" value="KAJ1182507.1"/>
    <property type="molecule type" value="Genomic_DNA"/>
</dbReference>
<organism evidence="1 2">
    <name type="scientific">Pleurodeles waltl</name>
    <name type="common">Iberian ribbed newt</name>
    <dbReference type="NCBI Taxonomy" id="8319"/>
    <lineage>
        <taxon>Eukaryota</taxon>
        <taxon>Metazoa</taxon>
        <taxon>Chordata</taxon>
        <taxon>Craniata</taxon>
        <taxon>Vertebrata</taxon>
        <taxon>Euteleostomi</taxon>
        <taxon>Amphibia</taxon>
        <taxon>Batrachia</taxon>
        <taxon>Caudata</taxon>
        <taxon>Salamandroidea</taxon>
        <taxon>Salamandridae</taxon>
        <taxon>Pleurodelinae</taxon>
        <taxon>Pleurodeles</taxon>
    </lineage>
</organism>